<accession>A0ABN7V8B8</accession>
<proteinExistence type="predicted"/>
<evidence type="ECO:0000259" key="2">
    <source>
        <dbReference type="Pfam" id="PF20209"/>
    </source>
</evidence>
<protein>
    <submittedName>
        <fullName evidence="3">872_t:CDS:1</fullName>
    </submittedName>
</protein>
<evidence type="ECO:0000313" key="4">
    <source>
        <dbReference type="Proteomes" id="UP000789901"/>
    </source>
</evidence>
<feature type="compositionally biased region" description="Acidic residues" evidence="1">
    <location>
        <begin position="225"/>
        <end position="237"/>
    </location>
</feature>
<sequence>MNNQPQTILPNIPLIEATESNEYLTHRHEKSKQLMCKKCVMESDEQQDKRNSQNALNILGQCVELESITTELLSASNRKLLRNFHTTINELSNKLCNVCNEQFPSIKLVQGEYDVPQELQNLTEVKEMLIAQEFATCLLHHLSSLNMLIMQHNSSDQSAFRNFQVCRDKISRALHWLKENNIFYCDIEIANDILQSLLENNTIIDQLSEASNSQKLYNGQTDNLDGNENEDSENFIS</sequence>
<feature type="region of interest" description="Disordered" evidence="1">
    <location>
        <begin position="215"/>
        <end position="237"/>
    </location>
</feature>
<name>A0ABN7V8B8_GIGMA</name>
<keyword evidence="4" id="KW-1185">Reference proteome</keyword>
<reference evidence="3 4" key="1">
    <citation type="submission" date="2021-06" db="EMBL/GenBank/DDBJ databases">
        <authorList>
            <person name="Kallberg Y."/>
            <person name="Tangrot J."/>
            <person name="Rosling A."/>
        </authorList>
    </citation>
    <scope>NUCLEOTIDE SEQUENCE [LARGE SCALE GENOMIC DNA]</scope>
    <source>
        <strain evidence="3 4">120-4 pot B 10/14</strain>
    </source>
</reference>
<gene>
    <name evidence="3" type="ORF">GMARGA_LOCUS15622</name>
</gene>
<feature type="compositionally biased region" description="Polar residues" evidence="1">
    <location>
        <begin position="215"/>
        <end position="224"/>
    </location>
</feature>
<comment type="caution">
    <text evidence="3">The sequence shown here is derived from an EMBL/GenBank/DDBJ whole genome shotgun (WGS) entry which is preliminary data.</text>
</comment>
<dbReference type="EMBL" id="CAJVQB010010859">
    <property type="protein sequence ID" value="CAG8743401.1"/>
    <property type="molecule type" value="Genomic_DNA"/>
</dbReference>
<evidence type="ECO:0000313" key="3">
    <source>
        <dbReference type="EMBL" id="CAG8743401.1"/>
    </source>
</evidence>
<dbReference type="InterPro" id="IPR046700">
    <property type="entry name" value="DUF6570"/>
</dbReference>
<organism evidence="3 4">
    <name type="scientific">Gigaspora margarita</name>
    <dbReference type="NCBI Taxonomy" id="4874"/>
    <lineage>
        <taxon>Eukaryota</taxon>
        <taxon>Fungi</taxon>
        <taxon>Fungi incertae sedis</taxon>
        <taxon>Mucoromycota</taxon>
        <taxon>Glomeromycotina</taxon>
        <taxon>Glomeromycetes</taxon>
        <taxon>Diversisporales</taxon>
        <taxon>Gigasporaceae</taxon>
        <taxon>Gigaspora</taxon>
    </lineage>
</organism>
<evidence type="ECO:0000256" key="1">
    <source>
        <dbReference type="SAM" id="MobiDB-lite"/>
    </source>
</evidence>
<feature type="domain" description="DUF6570" evidence="2">
    <location>
        <begin position="145"/>
        <end position="194"/>
    </location>
</feature>
<dbReference type="Proteomes" id="UP000789901">
    <property type="component" value="Unassembled WGS sequence"/>
</dbReference>
<dbReference type="Pfam" id="PF20209">
    <property type="entry name" value="DUF6570"/>
    <property type="match status" value="1"/>
</dbReference>